<dbReference type="RefSeq" id="WP_092529025.1">
    <property type="nucleotide sequence ID" value="NZ_FOWW01000002.1"/>
</dbReference>
<evidence type="ECO:0008006" key="4">
    <source>
        <dbReference type="Google" id="ProtNLM"/>
    </source>
</evidence>
<evidence type="ECO:0000313" key="3">
    <source>
        <dbReference type="Proteomes" id="UP000198727"/>
    </source>
</evidence>
<dbReference type="InterPro" id="IPR038332">
    <property type="entry name" value="PPE_sf"/>
</dbReference>
<feature type="compositionally biased region" description="Low complexity" evidence="1">
    <location>
        <begin position="275"/>
        <end position="296"/>
    </location>
</feature>
<accession>A0A1I5PHA2</accession>
<dbReference type="STRING" id="587909.SAMN05421810_102275"/>
<dbReference type="EMBL" id="FOWW01000002">
    <property type="protein sequence ID" value="SFP32876.1"/>
    <property type="molecule type" value="Genomic_DNA"/>
</dbReference>
<dbReference type="Proteomes" id="UP000198727">
    <property type="component" value="Unassembled WGS sequence"/>
</dbReference>
<keyword evidence="3" id="KW-1185">Reference proteome</keyword>
<evidence type="ECO:0000313" key="2">
    <source>
        <dbReference type="EMBL" id="SFP32876.1"/>
    </source>
</evidence>
<feature type="compositionally biased region" description="Polar residues" evidence="1">
    <location>
        <begin position="334"/>
        <end position="345"/>
    </location>
</feature>
<reference evidence="3" key="1">
    <citation type="submission" date="2016-10" db="EMBL/GenBank/DDBJ databases">
        <authorList>
            <person name="Varghese N."/>
            <person name="Submissions S."/>
        </authorList>
    </citation>
    <scope>NUCLEOTIDE SEQUENCE [LARGE SCALE GENOMIC DNA]</scope>
    <source>
        <strain evidence="3">CGMCC 4.5579</strain>
    </source>
</reference>
<dbReference type="SUPFAM" id="SSF140459">
    <property type="entry name" value="PE/PPE dimer-like"/>
    <property type="match status" value="1"/>
</dbReference>
<dbReference type="AlphaFoldDB" id="A0A1I5PHA2"/>
<dbReference type="OrthoDB" id="3638007at2"/>
<feature type="region of interest" description="Disordered" evidence="1">
    <location>
        <begin position="229"/>
        <end position="477"/>
    </location>
</feature>
<feature type="compositionally biased region" description="Basic and acidic residues" evidence="1">
    <location>
        <begin position="433"/>
        <end position="446"/>
    </location>
</feature>
<gene>
    <name evidence="2" type="ORF">SAMN05421810_102275</name>
</gene>
<feature type="compositionally biased region" description="Gly residues" evidence="1">
    <location>
        <begin position="357"/>
        <end position="401"/>
    </location>
</feature>
<dbReference type="Gene3D" id="1.20.1260.20">
    <property type="entry name" value="PPE superfamily"/>
    <property type="match status" value="1"/>
</dbReference>
<name>A0A1I5PHA2_9PSEU</name>
<proteinExistence type="predicted"/>
<protein>
    <recommendedName>
        <fullName evidence="4">PPE family protein</fullName>
    </recommendedName>
</protein>
<evidence type="ECO:0000256" key="1">
    <source>
        <dbReference type="SAM" id="MobiDB-lite"/>
    </source>
</evidence>
<sequence>MGEEQNYVPRKYEAQVFNETAGSPLGQFSVFDPERVAGQYAQAERDRLMAGQEFRPGAEPPVIDYRSRPHEELYRYVHDGVDPGAVDEQGMIANDLGNAQKELAEGFRQAAAKEEAAWQGEGAEAAFTFFKQLADWSDSAGDATHLAANRLSQQSAAVVVAKNNMPEPSGRSVEATMNQANEAFTNGDVYAGAVLLQTAETEARKQQEAHEHAAAVLTARDQAFYSTASTQPTFAPPPSLDGSTATVPSGDMGTRAAGFSGGPSIPVGGAPGTPVPTGGTPAPGTSSGAGPVHAGGPPVGNPPGGGGVPRVPAANLGALGAMPPGGSNLGRLGSETTRGTPNRGSFANRAGKFVSGSAGGRGGAGGRVAGGGAGGKGTPIGRGPGGPPLAGGKGSGLGEPGRGPNEIARGAQAAAGSKSTGPMGAGGPAAGRGNKDEDKDHKRAEYLQEENPNEYFGTDGLGKTTPPVIGETKPRRD</sequence>
<organism evidence="2 3">
    <name type="scientific">Amycolatopsis arida</name>
    <dbReference type="NCBI Taxonomy" id="587909"/>
    <lineage>
        <taxon>Bacteria</taxon>
        <taxon>Bacillati</taxon>
        <taxon>Actinomycetota</taxon>
        <taxon>Actinomycetes</taxon>
        <taxon>Pseudonocardiales</taxon>
        <taxon>Pseudonocardiaceae</taxon>
        <taxon>Amycolatopsis</taxon>
    </lineage>
</organism>